<dbReference type="EMBL" id="FOPC01000016">
    <property type="protein sequence ID" value="SFH08262.1"/>
    <property type="molecule type" value="Genomic_DNA"/>
</dbReference>
<evidence type="ECO:0000313" key="2">
    <source>
        <dbReference type="EMBL" id="SFH08262.1"/>
    </source>
</evidence>
<sequence length="336" mass="38453">MRIGNNPEKEKSKISKTCLHRIIVPVYIPNLDIGYFKDGLEILKICLKSLFSTTNNSVRISVFNNGSCEQVEEFLLNLYNQEDRFDQILNSKVNIGKVNAINAVVKSTESLLYTISDADVMFLQGWQQNVEEVFNNFPEAGMVSPVPSSKAFSYYTASTLFYGLFKGKLSFEKVRNPNALCMFEQSIGSSLYKPCHLRNYLVVNNNSGKKAVMGCGHFVATLRKEVFYSSPNKPSDTKISGGSEATYIDIPNDVGGFLRLATLENYAYHLGNVLEPWMNDFNDEEVKKSNEFLSNIYVKSRRLNNFERRLSKFFSRFFFGKFSFLFKKIYNIPKEY</sequence>
<keyword evidence="3" id="KW-1185">Reference proteome</keyword>
<gene>
    <name evidence="2" type="ORF">SAMN04487988_11630</name>
</gene>
<name>A0A1I2X4B8_9BACT</name>
<dbReference type="GO" id="GO:0016740">
    <property type="term" value="F:transferase activity"/>
    <property type="evidence" value="ECO:0007669"/>
    <property type="project" value="UniProtKB-KW"/>
</dbReference>
<dbReference type="SUPFAM" id="SSF53448">
    <property type="entry name" value="Nucleotide-diphospho-sugar transferases"/>
    <property type="match status" value="1"/>
</dbReference>
<organism evidence="2 3">
    <name type="scientific">Algoriphagus hitonicola</name>
    <dbReference type="NCBI Taxonomy" id="435880"/>
    <lineage>
        <taxon>Bacteria</taxon>
        <taxon>Pseudomonadati</taxon>
        <taxon>Bacteroidota</taxon>
        <taxon>Cytophagia</taxon>
        <taxon>Cytophagales</taxon>
        <taxon>Cyclobacteriaceae</taxon>
        <taxon>Algoriphagus</taxon>
    </lineage>
</organism>
<dbReference type="STRING" id="435880.SAMN04487988_11630"/>
<evidence type="ECO:0000313" key="3">
    <source>
        <dbReference type="Proteomes" id="UP000199642"/>
    </source>
</evidence>
<proteinExistence type="predicted"/>
<dbReference type="Gene3D" id="3.90.550.10">
    <property type="entry name" value="Spore Coat Polysaccharide Biosynthesis Protein SpsA, Chain A"/>
    <property type="match status" value="1"/>
</dbReference>
<dbReference type="OrthoDB" id="1116632at2"/>
<dbReference type="CDD" id="cd00761">
    <property type="entry name" value="Glyco_tranf_GTA_type"/>
    <property type="match status" value="1"/>
</dbReference>
<protein>
    <submittedName>
        <fullName evidence="2">Glycosyl transferase family 2</fullName>
    </submittedName>
</protein>
<feature type="domain" description="Glycosyltransferase 2-like" evidence="1">
    <location>
        <begin position="41"/>
        <end position="158"/>
    </location>
</feature>
<dbReference type="InterPro" id="IPR029044">
    <property type="entry name" value="Nucleotide-diphossugar_trans"/>
</dbReference>
<keyword evidence="2" id="KW-0808">Transferase</keyword>
<dbReference type="AlphaFoldDB" id="A0A1I2X4B8"/>
<dbReference type="Proteomes" id="UP000199642">
    <property type="component" value="Unassembled WGS sequence"/>
</dbReference>
<evidence type="ECO:0000259" key="1">
    <source>
        <dbReference type="Pfam" id="PF00535"/>
    </source>
</evidence>
<dbReference type="RefSeq" id="WP_092793984.1">
    <property type="nucleotide sequence ID" value="NZ_FOPC01000016.1"/>
</dbReference>
<accession>A0A1I2X4B8</accession>
<dbReference type="Pfam" id="PF00535">
    <property type="entry name" value="Glycos_transf_2"/>
    <property type="match status" value="1"/>
</dbReference>
<dbReference type="InterPro" id="IPR001173">
    <property type="entry name" value="Glyco_trans_2-like"/>
</dbReference>
<reference evidence="3" key="1">
    <citation type="submission" date="2016-10" db="EMBL/GenBank/DDBJ databases">
        <authorList>
            <person name="Varghese N."/>
            <person name="Submissions S."/>
        </authorList>
    </citation>
    <scope>NUCLEOTIDE SEQUENCE [LARGE SCALE GENOMIC DNA]</scope>
    <source>
        <strain evidence="3">DSM 19315</strain>
    </source>
</reference>